<evidence type="ECO:0000313" key="1">
    <source>
        <dbReference type="EMBL" id="MDP9805891.1"/>
    </source>
</evidence>
<reference evidence="1 2" key="1">
    <citation type="submission" date="2023-07" db="EMBL/GenBank/DDBJ databases">
        <title>Sequencing the genomes of 1000 actinobacteria strains.</title>
        <authorList>
            <person name="Klenk H.-P."/>
        </authorList>
    </citation>
    <scope>NUCLEOTIDE SEQUENCE [LARGE SCALE GENOMIC DNA]</scope>
    <source>
        <strain evidence="1 2">DSM 17163</strain>
    </source>
</reference>
<gene>
    <name evidence="1" type="ORF">J2S70_000473</name>
</gene>
<name>A0ABT9NET3_9ACTO</name>
<protein>
    <submittedName>
        <fullName evidence="1">CRISPR system Cascade subunit CasB</fullName>
    </submittedName>
</protein>
<keyword evidence="2" id="KW-1185">Reference proteome</keyword>
<comment type="caution">
    <text evidence="1">The sequence shown here is derived from an EMBL/GenBank/DDBJ whole genome shotgun (WGS) entry which is preliminary data.</text>
</comment>
<dbReference type="NCBIfam" id="TIGR02548">
    <property type="entry name" value="casB_cse2"/>
    <property type="match status" value="1"/>
</dbReference>
<sequence length="225" mass="24649">MTQTQLDFGGGVRDEAVAYEDKSKNHLGTAVDLTCKRLQRGYFSDPNSQSHRSARAALAEMRRYASLDLANNPLALGNVLFVMGEDFSEKLEGKGDEPSPSEYAAYVALTLFAVHMQSASEPVHVTNVSFAQACGTLNSISASKSIKPRIDAMLLANSESARLVHIRSLVTLMRSNDLGFDYGRLASDLRSLANPKKRAGIQLRWGREFARGTYSASKDTEEPEN</sequence>
<dbReference type="EMBL" id="JAUSQX010000001">
    <property type="protein sequence ID" value="MDP9805891.1"/>
    <property type="molecule type" value="Genomic_DNA"/>
</dbReference>
<dbReference type="InterPro" id="IPR038287">
    <property type="entry name" value="Cse2_sf"/>
</dbReference>
<dbReference type="Proteomes" id="UP001243212">
    <property type="component" value="Unassembled WGS sequence"/>
</dbReference>
<dbReference type="Gene3D" id="1.10.520.40">
    <property type="entry name" value="CRISPR-associated protein Cse2"/>
    <property type="match status" value="1"/>
</dbReference>
<dbReference type="InterPro" id="IPR013382">
    <property type="entry name" value="CRISPR-assoc_prot_Cse2"/>
</dbReference>
<organism evidence="1 2">
    <name type="scientific">Trueperella bonasi</name>
    <dbReference type="NCBI Taxonomy" id="312286"/>
    <lineage>
        <taxon>Bacteria</taxon>
        <taxon>Bacillati</taxon>
        <taxon>Actinomycetota</taxon>
        <taxon>Actinomycetes</taxon>
        <taxon>Actinomycetales</taxon>
        <taxon>Actinomycetaceae</taxon>
        <taxon>Trueperella</taxon>
    </lineage>
</organism>
<dbReference type="CDD" id="cd09731">
    <property type="entry name" value="Cse2_I-E"/>
    <property type="match status" value="1"/>
</dbReference>
<proteinExistence type="predicted"/>
<evidence type="ECO:0000313" key="2">
    <source>
        <dbReference type="Proteomes" id="UP001243212"/>
    </source>
</evidence>
<dbReference type="Pfam" id="PF09485">
    <property type="entry name" value="CRISPR_Cse2"/>
    <property type="match status" value="1"/>
</dbReference>
<dbReference type="RefSeq" id="WP_307682145.1">
    <property type="nucleotide sequence ID" value="NZ_JAUSQX010000001.1"/>
</dbReference>
<accession>A0ABT9NET3</accession>